<comment type="caution">
    <text evidence="2">The sequence shown here is derived from an EMBL/GenBank/DDBJ whole genome shotgun (WGS) entry which is preliminary data.</text>
</comment>
<dbReference type="InterPro" id="IPR025363">
    <property type="entry name" value="DUF4267"/>
</dbReference>
<feature type="transmembrane region" description="Helical" evidence="1">
    <location>
        <begin position="80"/>
        <end position="98"/>
    </location>
</feature>
<dbReference type="EMBL" id="JASUXU010000026">
    <property type="protein sequence ID" value="KAK0320256.1"/>
    <property type="molecule type" value="Genomic_DNA"/>
</dbReference>
<feature type="transmembrane region" description="Helical" evidence="1">
    <location>
        <begin position="6"/>
        <end position="27"/>
    </location>
</feature>
<proteinExistence type="predicted"/>
<organism evidence="2 3">
    <name type="scientific">Friedmanniomyces endolithicus</name>
    <dbReference type="NCBI Taxonomy" id="329885"/>
    <lineage>
        <taxon>Eukaryota</taxon>
        <taxon>Fungi</taxon>
        <taxon>Dikarya</taxon>
        <taxon>Ascomycota</taxon>
        <taxon>Pezizomycotina</taxon>
        <taxon>Dothideomycetes</taxon>
        <taxon>Dothideomycetidae</taxon>
        <taxon>Mycosphaerellales</taxon>
        <taxon>Teratosphaeriaceae</taxon>
        <taxon>Friedmanniomyces</taxon>
    </lineage>
</organism>
<keyword evidence="1" id="KW-1133">Transmembrane helix</keyword>
<evidence type="ECO:0000256" key="1">
    <source>
        <dbReference type="SAM" id="Phobius"/>
    </source>
</evidence>
<keyword evidence="1" id="KW-0472">Membrane</keyword>
<dbReference type="Proteomes" id="UP001168146">
    <property type="component" value="Unassembled WGS sequence"/>
</dbReference>
<protein>
    <submittedName>
        <fullName evidence="2">Uncharacterized protein</fullName>
    </submittedName>
</protein>
<evidence type="ECO:0000313" key="2">
    <source>
        <dbReference type="EMBL" id="KAK0320256.1"/>
    </source>
</evidence>
<dbReference type="Pfam" id="PF14087">
    <property type="entry name" value="DUF4267"/>
    <property type="match status" value="1"/>
</dbReference>
<keyword evidence="1" id="KW-0812">Transmembrane</keyword>
<evidence type="ECO:0000313" key="3">
    <source>
        <dbReference type="Proteomes" id="UP001168146"/>
    </source>
</evidence>
<name>A0AAN6FM77_9PEZI</name>
<sequence>MTSHPLLRNAALLISIFPIALGSLALLNPHYMLVKMFEYPLPPALADQKVTLNQMRSFGIRDIFVGAACLGAWYRGDDMMLGFLVLMGASLAVGDGFAQRSAVGRGQWRAPFCICDAEESYEISGQASGRSQRATWNLGTFMGLHSSSNLHVDGEISVLQA</sequence>
<dbReference type="AlphaFoldDB" id="A0AAN6FM77"/>
<gene>
    <name evidence="2" type="ORF">LTR82_008773</name>
</gene>
<reference evidence="2" key="1">
    <citation type="submission" date="2021-12" db="EMBL/GenBank/DDBJ databases">
        <title>Black yeast isolated from Biological Soil Crust.</title>
        <authorList>
            <person name="Kurbessoian T."/>
        </authorList>
    </citation>
    <scope>NUCLEOTIDE SEQUENCE</scope>
    <source>
        <strain evidence="2">CCFEE 5208</strain>
    </source>
</reference>
<accession>A0AAN6FM77</accession>